<dbReference type="GO" id="GO:0000166">
    <property type="term" value="F:nucleotide binding"/>
    <property type="evidence" value="ECO:0007669"/>
    <property type="project" value="UniProtKB-KW"/>
</dbReference>
<dbReference type="Proteomes" id="UP001472866">
    <property type="component" value="Chromosome 13"/>
</dbReference>
<dbReference type="CDD" id="cd07302">
    <property type="entry name" value="CHD"/>
    <property type="match status" value="2"/>
</dbReference>
<feature type="transmembrane region" description="Helical" evidence="8">
    <location>
        <begin position="266"/>
        <end position="289"/>
    </location>
</feature>
<evidence type="ECO:0000259" key="9">
    <source>
        <dbReference type="PROSITE" id="PS50125"/>
    </source>
</evidence>
<evidence type="ECO:0000313" key="10">
    <source>
        <dbReference type="EMBL" id="WZN65885.1"/>
    </source>
</evidence>
<accession>A0AAX4PJU1</accession>
<dbReference type="FunFam" id="3.30.70.1230:FF:000057">
    <property type="entry name" value="Guanylate cyclase"/>
    <property type="match status" value="1"/>
</dbReference>
<feature type="transmembrane region" description="Helical" evidence="8">
    <location>
        <begin position="776"/>
        <end position="795"/>
    </location>
</feature>
<organism evidence="10 11">
    <name type="scientific">Chloropicon roscoffensis</name>
    <dbReference type="NCBI Taxonomy" id="1461544"/>
    <lineage>
        <taxon>Eukaryota</taxon>
        <taxon>Viridiplantae</taxon>
        <taxon>Chlorophyta</taxon>
        <taxon>Chloropicophyceae</taxon>
        <taxon>Chloropicales</taxon>
        <taxon>Chloropicaceae</taxon>
        <taxon>Chloropicon</taxon>
    </lineage>
</organism>
<dbReference type="GO" id="GO:0035556">
    <property type="term" value="P:intracellular signal transduction"/>
    <property type="evidence" value="ECO:0007669"/>
    <property type="project" value="InterPro"/>
</dbReference>
<dbReference type="InterPro" id="IPR018297">
    <property type="entry name" value="A/G_cyclase_CS"/>
</dbReference>
<dbReference type="InterPro" id="IPR050401">
    <property type="entry name" value="Cyclic_nucleotide_synthase"/>
</dbReference>
<dbReference type="InterPro" id="IPR001054">
    <property type="entry name" value="A/G_cyclase"/>
</dbReference>
<feature type="transmembrane region" description="Helical" evidence="8">
    <location>
        <begin position="704"/>
        <end position="722"/>
    </location>
</feature>
<dbReference type="GO" id="GO:0007168">
    <property type="term" value="P:receptor guanylyl cyclase signaling pathway"/>
    <property type="evidence" value="ECO:0007669"/>
    <property type="project" value="TreeGrafter"/>
</dbReference>
<comment type="similarity">
    <text evidence="7">Belongs to the adenylyl cyclase class-4/guanylyl cyclase family.</text>
</comment>
<keyword evidence="6 7" id="KW-0456">Lyase</keyword>
<dbReference type="Pfam" id="PF00211">
    <property type="entry name" value="Guanylate_cyc"/>
    <property type="match status" value="2"/>
</dbReference>
<sequence length="1193" mass="133802">MEADVLGRELFNDDDEDYSLERTEKVSVLAVSHPLALYSTSDLSENSYGALRGNVSTDGFENLAEALNTNPVELAIFKQHTWWPGILFRTVQMERVFLDGYARLQKNLVYTGYVLIVVISILVPLQNYVGALYRFNSTCPEAYESLCVCAPDIVLEVSESCLDRTAGSLFWQMLEVFFVKSLPILAAVMLTFIGVHYFIHRSERIKEKTWSMLSSWLAYAVLIFFIFGTVVNSDMMSNITWNNTYYSVYLLLLPSYIYFGGNPSFLMFLALCILMTGMYCALYFVALDVMRNEVILLDDLNELKIVESFWSQSIYSTSVWTILTLCGAFVQETIVRSRFLQRLILSNQQKEIIRQKTQNTELQKKLLNNMLPAVIVDQLQQTNFAIQSWDQLRSMSKRHHGVCILFAELEGFAAFSSQVHPSGVMEYLNDLFQVFDGLCDSYDVYKVETVGDQYVAAVGVVTGCMHNEEVDAEGDSCGGIMDWESSLHASSVSNTQQMIGFAKAIMKGFNLVSLPESEVSPALRIGIHTGPCMSGIVGTKNFRFCLFGDTMNTAARMEQKGTAACVHTTQDVVDLVPGERWEKLAKMEVKGKGSMQTYLLRLPSLGDEEFEGGDNIASVVASVSKREYENPFFLQSKGDDDSDRLEELSSAERLDVGSGPSVYQDIQPVSDAVYAEHTKWFGLCFKKLHIERAFLDGQARQGKIIVFVGYGLYVLLMLSNYLKGYVEYYYQTKWCRTSEILCLFLFGPASYEAAQSDGKVTYDMVAYYAVYNMNEYLSFAVLILLVLACVVHVVIHRVAAIEKWWATVVVAAVYTLLLTGLLISAAAYGRLRVESGSGQWVTSIEFVIINLSTLMSFFTDAPFLGHFLWWFVATALYYGLGVTTIGATVKIDESYNAIRNGANAVSGCVILTMYSIILLFGSCLRDKSNRKQFLQRVLMVKQQNQIIREKSRNERMQRHFLENILPASVVEKLQLQQEQWSLQLQHDKIQTSSISQRHFGVGMLYADLVGFTSFCKQVDPFSVMVFLNDLFEVFDGLCDDFNVYKVETVGDCYVATVGVVTGEQHFMAVDAPTPNSPQSLLDSMANAKDLVSFAKAMVWGSRQVKKPVLDTPALLRVGLHTGSCISGIIGTRNFKFSLLGDDVTIAAAMEKTGVPDCIHASEDVVKLVPEERWEKCKVHEAAVQSVRSFLLSV</sequence>
<feature type="domain" description="Guanylate cyclase" evidence="9">
    <location>
        <begin position="403"/>
        <end position="558"/>
    </location>
</feature>
<dbReference type="AlphaFoldDB" id="A0AAX4PJU1"/>
<feature type="transmembrane region" description="Helical" evidence="8">
    <location>
        <begin position="177"/>
        <end position="199"/>
    </location>
</feature>
<dbReference type="GO" id="GO:0004016">
    <property type="term" value="F:adenylate cyclase activity"/>
    <property type="evidence" value="ECO:0007669"/>
    <property type="project" value="TreeGrafter"/>
</dbReference>
<feature type="transmembrane region" description="Helical" evidence="8">
    <location>
        <begin position="840"/>
        <end position="858"/>
    </location>
</feature>
<dbReference type="PROSITE" id="PS00452">
    <property type="entry name" value="GUANYLATE_CYCLASE_1"/>
    <property type="match status" value="1"/>
</dbReference>
<evidence type="ECO:0000256" key="6">
    <source>
        <dbReference type="ARBA" id="ARBA00023239"/>
    </source>
</evidence>
<evidence type="ECO:0000256" key="1">
    <source>
        <dbReference type="ARBA" id="ARBA00004370"/>
    </source>
</evidence>
<evidence type="ECO:0000313" key="11">
    <source>
        <dbReference type="Proteomes" id="UP001472866"/>
    </source>
</evidence>
<keyword evidence="4 8" id="KW-1133">Transmembrane helix</keyword>
<dbReference type="GO" id="GO:0004383">
    <property type="term" value="F:guanylate cyclase activity"/>
    <property type="evidence" value="ECO:0007669"/>
    <property type="project" value="TreeGrafter"/>
</dbReference>
<feature type="transmembrane region" description="Helical" evidence="8">
    <location>
        <begin position="243"/>
        <end position="259"/>
    </location>
</feature>
<evidence type="ECO:0000256" key="2">
    <source>
        <dbReference type="ARBA" id="ARBA00022692"/>
    </source>
</evidence>
<dbReference type="GO" id="GO:0005886">
    <property type="term" value="C:plasma membrane"/>
    <property type="evidence" value="ECO:0007669"/>
    <property type="project" value="TreeGrafter"/>
</dbReference>
<dbReference type="EMBL" id="CP151513">
    <property type="protein sequence ID" value="WZN65885.1"/>
    <property type="molecule type" value="Genomic_DNA"/>
</dbReference>
<dbReference type="InterPro" id="IPR029787">
    <property type="entry name" value="Nucleotide_cyclase"/>
</dbReference>
<protein>
    <submittedName>
        <fullName evidence="10">Guanylate cyclase</fullName>
    </submittedName>
</protein>
<dbReference type="SUPFAM" id="SSF55073">
    <property type="entry name" value="Nucleotide cyclase"/>
    <property type="match status" value="2"/>
</dbReference>
<name>A0AAX4PJU1_9CHLO</name>
<feature type="transmembrane region" description="Helical" evidence="8">
    <location>
        <begin position="211"/>
        <end position="231"/>
    </location>
</feature>
<dbReference type="PROSITE" id="PS50125">
    <property type="entry name" value="GUANYLATE_CYCLASE_2"/>
    <property type="match status" value="2"/>
</dbReference>
<evidence type="ECO:0000256" key="5">
    <source>
        <dbReference type="ARBA" id="ARBA00023136"/>
    </source>
</evidence>
<evidence type="ECO:0000256" key="3">
    <source>
        <dbReference type="ARBA" id="ARBA00022741"/>
    </source>
</evidence>
<evidence type="ECO:0000256" key="8">
    <source>
        <dbReference type="SAM" id="Phobius"/>
    </source>
</evidence>
<reference evidence="10 11" key="1">
    <citation type="submission" date="2024-03" db="EMBL/GenBank/DDBJ databases">
        <title>Complete genome sequence of the green alga Chloropicon roscoffensis RCC1871.</title>
        <authorList>
            <person name="Lemieux C."/>
            <person name="Pombert J.-F."/>
            <person name="Otis C."/>
            <person name="Turmel M."/>
        </authorList>
    </citation>
    <scope>NUCLEOTIDE SEQUENCE [LARGE SCALE GENOMIC DNA]</scope>
    <source>
        <strain evidence="10 11">RCC1871</strain>
    </source>
</reference>
<keyword evidence="2 8" id="KW-0812">Transmembrane</keyword>
<dbReference type="Gene3D" id="3.30.70.1230">
    <property type="entry name" value="Nucleotide cyclase"/>
    <property type="match status" value="2"/>
</dbReference>
<feature type="transmembrane region" description="Helical" evidence="8">
    <location>
        <begin position="108"/>
        <end position="125"/>
    </location>
</feature>
<dbReference type="SMART" id="SM00044">
    <property type="entry name" value="CYCc"/>
    <property type="match status" value="2"/>
</dbReference>
<keyword evidence="5 8" id="KW-0472">Membrane</keyword>
<evidence type="ECO:0000256" key="4">
    <source>
        <dbReference type="ARBA" id="ARBA00022989"/>
    </source>
</evidence>
<gene>
    <name evidence="10" type="ORF">HKI87_13g74470</name>
</gene>
<feature type="transmembrane region" description="Helical" evidence="8">
    <location>
        <begin position="867"/>
        <end position="889"/>
    </location>
</feature>
<feature type="transmembrane region" description="Helical" evidence="8">
    <location>
        <begin position="901"/>
        <end position="924"/>
    </location>
</feature>
<keyword evidence="3" id="KW-0547">Nucleotide-binding</keyword>
<evidence type="ECO:0000256" key="7">
    <source>
        <dbReference type="RuleBase" id="RU000405"/>
    </source>
</evidence>
<dbReference type="PANTHER" id="PTHR11920">
    <property type="entry name" value="GUANYLYL CYCLASE"/>
    <property type="match status" value="1"/>
</dbReference>
<dbReference type="PANTHER" id="PTHR11920:SF335">
    <property type="entry name" value="GUANYLATE CYCLASE"/>
    <property type="match status" value="1"/>
</dbReference>
<comment type="subcellular location">
    <subcellularLocation>
        <location evidence="1">Membrane</location>
    </subcellularLocation>
</comment>
<keyword evidence="11" id="KW-1185">Reference proteome</keyword>
<dbReference type="GO" id="GO:0001653">
    <property type="term" value="F:peptide receptor activity"/>
    <property type="evidence" value="ECO:0007669"/>
    <property type="project" value="TreeGrafter"/>
</dbReference>
<proteinExistence type="inferred from homology"/>
<feature type="domain" description="Guanylate cyclase" evidence="9">
    <location>
        <begin position="1002"/>
        <end position="1150"/>
    </location>
</feature>
<feature type="transmembrane region" description="Helical" evidence="8">
    <location>
        <begin position="804"/>
        <end position="828"/>
    </location>
</feature>